<proteinExistence type="predicted"/>
<sequence>MSPKQVHWKLTVDEYAARDSPESWSAPLPNQHRSQRETIPSAALASPPPLPPAPRPQRNLALPPSLTIHPLLAPAYALQLDFSFPSAAFRGNPQLTEALLDTPACTPPQKALVVRIASGQYKTRLEIRHTGGGAVTVGDVLTQIQNLLRQYDTDKSIPPEAAPYAARRVATVNGFCAGVSARTQQGHVRAEHEGGPRIVDRLLGHTLFAGLTVMLGQQDHHWQLELAIPQRYAA</sequence>
<gene>
    <name evidence="3" type="ORF">GGX14DRAFT_528825</name>
</gene>
<comment type="caution">
    <text evidence="3">The sequence shown here is derived from an EMBL/GenBank/DDBJ whole genome shotgun (WGS) entry which is preliminary data.</text>
</comment>
<organism evidence="3 4">
    <name type="scientific">Mycena pura</name>
    <dbReference type="NCBI Taxonomy" id="153505"/>
    <lineage>
        <taxon>Eukaryota</taxon>
        <taxon>Fungi</taxon>
        <taxon>Dikarya</taxon>
        <taxon>Basidiomycota</taxon>
        <taxon>Agaricomycotina</taxon>
        <taxon>Agaricomycetes</taxon>
        <taxon>Agaricomycetidae</taxon>
        <taxon>Agaricales</taxon>
        <taxon>Marasmiineae</taxon>
        <taxon>Mycenaceae</taxon>
        <taxon>Mycena</taxon>
    </lineage>
</organism>
<dbReference type="AlphaFoldDB" id="A0AAD6XZ07"/>
<feature type="compositionally biased region" description="Pro residues" evidence="1">
    <location>
        <begin position="46"/>
        <end position="55"/>
    </location>
</feature>
<feature type="region of interest" description="Disordered" evidence="1">
    <location>
        <begin position="17"/>
        <end position="61"/>
    </location>
</feature>
<dbReference type="Pfam" id="PF20415">
    <property type="entry name" value="DUF6699"/>
    <property type="match status" value="1"/>
</dbReference>
<dbReference type="EMBL" id="JARJCW010000133">
    <property type="protein sequence ID" value="KAJ7191427.1"/>
    <property type="molecule type" value="Genomic_DNA"/>
</dbReference>
<evidence type="ECO:0000259" key="2">
    <source>
        <dbReference type="Pfam" id="PF20415"/>
    </source>
</evidence>
<evidence type="ECO:0000256" key="1">
    <source>
        <dbReference type="SAM" id="MobiDB-lite"/>
    </source>
</evidence>
<feature type="domain" description="DUF6699" evidence="2">
    <location>
        <begin position="83"/>
        <end position="212"/>
    </location>
</feature>
<reference evidence="3" key="1">
    <citation type="submission" date="2023-03" db="EMBL/GenBank/DDBJ databases">
        <title>Massive genome expansion in bonnet fungi (Mycena s.s.) driven by repeated elements and novel gene families across ecological guilds.</title>
        <authorList>
            <consortium name="Lawrence Berkeley National Laboratory"/>
            <person name="Harder C.B."/>
            <person name="Miyauchi S."/>
            <person name="Viragh M."/>
            <person name="Kuo A."/>
            <person name="Thoen E."/>
            <person name="Andreopoulos B."/>
            <person name="Lu D."/>
            <person name="Skrede I."/>
            <person name="Drula E."/>
            <person name="Henrissat B."/>
            <person name="Morin E."/>
            <person name="Kohler A."/>
            <person name="Barry K."/>
            <person name="LaButti K."/>
            <person name="Morin E."/>
            <person name="Salamov A."/>
            <person name="Lipzen A."/>
            <person name="Mereny Z."/>
            <person name="Hegedus B."/>
            <person name="Baldrian P."/>
            <person name="Stursova M."/>
            <person name="Weitz H."/>
            <person name="Taylor A."/>
            <person name="Grigoriev I.V."/>
            <person name="Nagy L.G."/>
            <person name="Martin F."/>
            <person name="Kauserud H."/>
        </authorList>
    </citation>
    <scope>NUCLEOTIDE SEQUENCE</scope>
    <source>
        <strain evidence="3">9144</strain>
    </source>
</reference>
<dbReference type="InterPro" id="IPR046522">
    <property type="entry name" value="DUF6699"/>
</dbReference>
<dbReference type="Proteomes" id="UP001219525">
    <property type="component" value="Unassembled WGS sequence"/>
</dbReference>
<evidence type="ECO:0000313" key="4">
    <source>
        <dbReference type="Proteomes" id="UP001219525"/>
    </source>
</evidence>
<evidence type="ECO:0000313" key="3">
    <source>
        <dbReference type="EMBL" id="KAJ7191427.1"/>
    </source>
</evidence>
<name>A0AAD6XZ07_9AGAR</name>
<accession>A0AAD6XZ07</accession>
<protein>
    <recommendedName>
        <fullName evidence="2">DUF6699 domain-containing protein</fullName>
    </recommendedName>
</protein>
<keyword evidence="4" id="KW-1185">Reference proteome</keyword>